<organism evidence="2 3">
    <name type="scientific">Sesamum alatum</name>
    <dbReference type="NCBI Taxonomy" id="300844"/>
    <lineage>
        <taxon>Eukaryota</taxon>
        <taxon>Viridiplantae</taxon>
        <taxon>Streptophyta</taxon>
        <taxon>Embryophyta</taxon>
        <taxon>Tracheophyta</taxon>
        <taxon>Spermatophyta</taxon>
        <taxon>Magnoliopsida</taxon>
        <taxon>eudicotyledons</taxon>
        <taxon>Gunneridae</taxon>
        <taxon>Pentapetalae</taxon>
        <taxon>asterids</taxon>
        <taxon>lamiids</taxon>
        <taxon>Lamiales</taxon>
        <taxon>Pedaliaceae</taxon>
        <taxon>Sesamum</taxon>
    </lineage>
</organism>
<sequence length="156" mass="17385">MVWENGQKQHNVGPIQDSAGPRELVLLEWERGQAHPEPDGAEWTREVNKLDYTGGLALIGPPPGFEKRAKKTDRAQVSQYGDRAHSAEVLCSEVQNQQTNHRVSALPKTTLHQVQSKGGVSKGTRRRPMTERNLILVGHRTPETKTEVSPSRPNLI</sequence>
<evidence type="ECO:0000313" key="2">
    <source>
        <dbReference type="EMBL" id="KAK4421944.1"/>
    </source>
</evidence>
<feature type="compositionally biased region" description="Polar residues" evidence="1">
    <location>
        <begin position="1"/>
        <end position="10"/>
    </location>
</feature>
<evidence type="ECO:0000313" key="3">
    <source>
        <dbReference type="Proteomes" id="UP001293254"/>
    </source>
</evidence>
<reference evidence="2" key="1">
    <citation type="submission" date="2020-06" db="EMBL/GenBank/DDBJ databases">
        <authorList>
            <person name="Li T."/>
            <person name="Hu X."/>
            <person name="Zhang T."/>
            <person name="Song X."/>
            <person name="Zhang H."/>
            <person name="Dai N."/>
            <person name="Sheng W."/>
            <person name="Hou X."/>
            <person name="Wei L."/>
        </authorList>
    </citation>
    <scope>NUCLEOTIDE SEQUENCE</scope>
    <source>
        <strain evidence="2">3651</strain>
        <tissue evidence="2">Leaf</tissue>
    </source>
</reference>
<protein>
    <submittedName>
        <fullName evidence="2">Uncharacterized protein</fullName>
    </submittedName>
</protein>
<comment type="caution">
    <text evidence="2">The sequence shown here is derived from an EMBL/GenBank/DDBJ whole genome shotgun (WGS) entry which is preliminary data.</text>
</comment>
<feature type="region of interest" description="Disordered" evidence="1">
    <location>
        <begin position="1"/>
        <end position="20"/>
    </location>
</feature>
<evidence type="ECO:0000256" key="1">
    <source>
        <dbReference type="SAM" id="MobiDB-lite"/>
    </source>
</evidence>
<proteinExistence type="predicted"/>
<name>A0AAE1Y1J3_9LAMI</name>
<accession>A0AAE1Y1J3</accession>
<dbReference type="Proteomes" id="UP001293254">
    <property type="component" value="Unassembled WGS sequence"/>
</dbReference>
<dbReference type="EMBL" id="JACGWO010000008">
    <property type="protein sequence ID" value="KAK4421944.1"/>
    <property type="molecule type" value="Genomic_DNA"/>
</dbReference>
<gene>
    <name evidence="2" type="ORF">Salat_2145100</name>
</gene>
<reference evidence="2" key="2">
    <citation type="journal article" date="2024" name="Plant">
        <title>Genomic evolution and insights into agronomic trait innovations of Sesamum species.</title>
        <authorList>
            <person name="Miao H."/>
            <person name="Wang L."/>
            <person name="Qu L."/>
            <person name="Liu H."/>
            <person name="Sun Y."/>
            <person name="Le M."/>
            <person name="Wang Q."/>
            <person name="Wei S."/>
            <person name="Zheng Y."/>
            <person name="Lin W."/>
            <person name="Duan Y."/>
            <person name="Cao H."/>
            <person name="Xiong S."/>
            <person name="Wang X."/>
            <person name="Wei L."/>
            <person name="Li C."/>
            <person name="Ma Q."/>
            <person name="Ju M."/>
            <person name="Zhao R."/>
            <person name="Li G."/>
            <person name="Mu C."/>
            <person name="Tian Q."/>
            <person name="Mei H."/>
            <person name="Zhang T."/>
            <person name="Gao T."/>
            <person name="Zhang H."/>
        </authorList>
    </citation>
    <scope>NUCLEOTIDE SEQUENCE</scope>
    <source>
        <strain evidence="2">3651</strain>
    </source>
</reference>
<dbReference type="AlphaFoldDB" id="A0AAE1Y1J3"/>
<keyword evidence="3" id="KW-1185">Reference proteome</keyword>